<dbReference type="PANTHER" id="PTHR22835:SF631">
    <property type="entry name" value="SINAPINE ESTERASE"/>
    <property type="match status" value="1"/>
</dbReference>
<organism evidence="5 6">
    <name type="scientific">Lactuca saligna</name>
    <name type="common">Willowleaf lettuce</name>
    <dbReference type="NCBI Taxonomy" id="75948"/>
    <lineage>
        <taxon>Eukaryota</taxon>
        <taxon>Viridiplantae</taxon>
        <taxon>Streptophyta</taxon>
        <taxon>Embryophyta</taxon>
        <taxon>Tracheophyta</taxon>
        <taxon>Spermatophyta</taxon>
        <taxon>Magnoliopsida</taxon>
        <taxon>eudicotyledons</taxon>
        <taxon>Gunneridae</taxon>
        <taxon>Pentapetalae</taxon>
        <taxon>asterids</taxon>
        <taxon>campanulids</taxon>
        <taxon>Asterales</taxon>
        <taxon>Asteraceae</taxon>
        <taxon>Cichorioideae</taxon>
        <taxon>Cichorieae</taxon>
        <taxon>Lactucinae</taxon>
        <taxon>Lactuca</taxon>
    </lineage>
</organism>
<dbReference type="Pfam" id="PF00657">
    <property type="entry name" value="Lipase_GDSL"/>
    <property type="match status" value="1"/>
</dbReference>
<keyword evidence="2" id="KW-0732">Signal</keyword>
<dbReference type="CDD" id="cd01837">
    <property type="entry name" value="SGNH_plant_lipase_like"/>
    <property type="match status" value="1"/>
</dbReference>
<dbReference type="Proteomes" id="UP001177003">
    <property type="component" value="Chromosome 4"/>
</dbReference>
<dbReference type="InterPro" id="IPR001087">
    <property type="entry name" value="GDSL"/>
</dbReference>
<dbReference type="EMBL" id="OX465080">
    <property type="protein sequence ID" value="CAI9278891.1"/>
    <property type="molecule type" value="Genomic_DNA"/>
</dbReference>
<dbReference type="InterPro" id="IPR036514">
    <property type="entry name" value="SGNH_hydro_sf"/>
</dbReference>
<keyword evidence="6" id="KW-1185">Reference proteome</keyword>
<dbReference type="PANTHER" id="PTHR22835">
    <property type="entry name" value="ZINC FINGER FYVE DOMAIN CONTAINING PROTEIN"/>
    <property type="match status" value="1"/>
</dbReference>
<proteinExistence type="inferred from homology"/>
<evidence type="ECO:0000313" key="5">
    <source>
        <dbReference type="EMBL" id="CAI9278891.1"/>
    </source>
</evidence>
<dbReference type="Gene3D" id="3.40.50.1110">
    <property type="entry name" value="SGNH hydrolase"/>
    <property type="match status" value="1"/>
</dbReference>
<dbReference type="AlphaFoldDB" id="A0AA36E108"/>
<keyword evidence="4" id="KW-0325">Glycoprotein</keyword>
<comment type="similarity">
    <text evidence="1">Belongs to the 'GDSL' lipolytic enzyme family.</text>
</comment>
<sequence>MDDILDLTRPKYLDMFLLTKVHAITLERRVQLEWRNRHFSTPNISGAAASSSDMAFSSNSCWSITSFLVILQLLSSSSLYADGCYTSIFSFGDSLADTGNLKQLASISDQVFSLLLPPYGENFFDQSTGRCSNGRLIIDFLAESLGLPLLPPFLHDKDNVVTLGHGVNYAVAGATALNSSILEARGIVNSMTNASLGVQLEWFKQTLPSLCNSVSECRTLIGSSLIIMGEIGGNDYNYPILAGKPINEVEPLVPLVIDTIISAINELIDMGAQTLIVPGNFPIGCSSAYLTLCGSENKIDYDNTTGCLINLNKFAEYHNELLQTKLNHLRELHPNVVIIYADYYNAAMQIFLSPDKYGFTNGALKACCGGGGPYNVNESVECGISASVCDDPDTYVNWDGIHLTESAYRVISRSLFQGAYTTPQFNSLCPVPTSTSTLQVGNGLWNSV</sequence>
<keyword evidence="3" id="KW-0378">Hydrolase</keyword>
<dbReference type="InterPro" id="IPR035669">
    <property type="entry name" value="SGNH_plant_lipase-like"/>
</dbReference>
<evidence type="ECO:0008006" key="7">
    <source>
        <dbReference type="Google" id="ProtNLM"/>
    </source>
</evidence>
<accession>A0AA36E108</accession>
<protein>
    <recommendedName>
        <fullName evidence="7">Sinapine esterase</fullName>
    </recommendedName>
</protein>
<reference evidence="5" key="1">
    <citation type="submission" date="2023-04" db="EMBL/GenBank/DDBJ databases">
        <authorList>
            <person name="Vijverberg K."/>
            <person name="Xiong W."/>
            <person name="Schranz E."/>
        </authorList>
    </citation>
    <scope>NUCLEOTIDE SEQUENCE</scope>
</reference>
<evidence type="ECO:0000256" key="3">
    <source>
        <dbReference type="ARBA" id="ARBA00022801"/>
    </source>
</evidence>
<gene>
    <name evidence="5" type="ORF">LSALG_LOCUS18727</name>
</gene>
<evidence type="ECO:0000256" key="2">
    <source>
        <dbReference type="ARBA" id="ARBA00022729"/>
    </source>
</evidence>
<name>A0AA36E108_LACSI</name>
<dbReference type="SUPFAM" id="SSF52266">
    <property type="entry name" value="SGNH hydrolase"/>
    <property type="match status" value="1"/>
</dbReference>
<dbReference type="GO" id="GO:0016788">
    <property type="term" value="F:hydrolase activity, acting on ester bonds"/>
    <property type="evidence" value="ECO:0007669"/>
    <property type="project" value="InterPro"/>
</dbReference>
<evidence type="ECO:0000256" key="4">
    <source>
        <dbReference type="ARBA" id="ARBA00023180"/>
    </source>
</evidence>
<evidence type="ECO:0000256" key="1">
    <source>
        <dbReference type="ARBA" id="ARBA00008668"/>
    </source>
</evidence>
<evidence type="ECO:0000313" key="6">
    <source>
        <dbReference type="Proteomes" id="UP001177003"/>
    </source>
</evidence>